<keyword evidence="1" id="KW-0472">Membrane</keyword>
<accession>A0A1W1X673</accession>
<dbReference type="GO" id="GO:0015666">
    <property type="term" value="F:restriction endodeoxyribonuclease activity"/>
    <property type="evidence" value="ECO:0007669"/>
    <property type="project" value="TreeGrafter"/>
</dbReference>
<organism evidence="3 4">
    <name type="scientific">Clostridium acidisoli DSM 12555</name>
    <dbReference type="NCBI Taxonomy" id="1121291"/>
    <lineage>
        <taxon>Bacteria</taxon>
        <taxon>Bacillati</taxon>
        <taxon>Bacillota</taxon>
        <taxon>Clostridia</taxon>
        <taxon>Eubacteriales</taxon>
        <taxon>Clostridiaceae</taxon>
        <taxon>Clostridium</taxon>
    </lineage>
</organism>
<dbReference type="InterPro" id="IPR007560">
    <property type="entry name" value="Restrct_endonuc_IV_Mrr"/>
</dbReference>
<dbReference type="AlphaFoldDB" id="A0A1W1X673"/>
<dbReference type="InterPro" id="IPR011335">
    <property type="entry name" value="Restrct_endonuc-II-like"/>
</dbReference>
<dbReference type="GO" id="GO:0003677">
    <property type="term" value="F:DNA binding"/>
    <property type="evidence" value="ECO:0007669"/>
    <property type="project" value="InterPro"/>
</dbReference>
<dbReference type="PANTHER" id="PTHR30015:SF7">
    <property type="entry name" value="TYPE IV METHYL-DIRECTED RESTRICTION ENZYME ECOKMRR"/>
    <property type="match status" value="1"/>
</dbReference>
<keyword evidence="3" id="KW-0378">Hydrolase</keyword>
<dbReference type="Proteomes" id="UP000192468">
    <property type="component" value="Unassembled WGS sequence"/>
</dbReference>
<keyword evidence="3" id="KW-0255">Endonuclease</keyword>
<feature type="domain" description="Restriction endonuclease type IV Mrr" evidence="2">
    <location>
        <begin position="55"/>
        <end position="160"/>
    </location>
</feature>
<name>A0A1W1X673_9CLOT</name>
<dbReference type="InterPro" id="IPR011856">
    <property type="entry name" value="tRNA_endonuc-like_dom_sf"/>
</dbReference>
<keyword evidence="1" id="KW-0812">Transmembrane</keyword>
<evidence type="ECO:0000313" key="3">
    <source>
        <dbReference type="EMBL" id="SMC19436.1"/>
    </source>
</evidence>
<dbReference type="SUPFAM" id="SSF52980">
    <property type="entry name" value="Restriction endonuclease-like"/>
    <property type="match status" value="1"/>
</dbReference>
<dbReference type="STRING" id="1121291.SAMN02745134_00831"/>
<evidence type="ECO:0000313" key="4">
    <source>
        <dbReference type="Proteomes" id="UP000192468"/>
    </source>
</evidence>
<keyword evidence="3" id="KW-0540">Nuclease</keyword>
<keyword evidence="1" id="KW-1133">Transmembrane helix</keyword>
<keyword evidence="4" id="KW-1185">Reference proteome</keyword>
<dbReference type="PANTHER" id="PTHR30015">
    <property type="entry name" value="MRR RESTRICTION SYSTEM PROTEIN"/>
    <property type="match status" value="1"/>
</dbReference>
<dbReference type="Gene3D" id="3.40.1350.10">
    <property type="match status" value="1"/>
</dbReference>
<dbReference type="InterPro" id="IPR052906">
    <property type="entry name" value="Type_IV_Methyl-Rstrct_Enzyme"/>
</dbReference>
<reference evidence="3 4" key="1">
    <citation type="submission" date="2017-04" db="EMBL/GenBank/DDBJ databases">
        <authorList>
            <person name="Afonso C.L."/>
            <person name="Miller P.J."/>
            <person name="Scott M.A."/>
            <person name="Spackman E."/>
            <person name="Goraichik I."/>
            <person name="Dimitrov K.M."/>
            <person name="Suarez D.L."/>
            <person name="Swayne D.E."/>
        </authorList>
    </citation>
    <scope>NUCLEOTIDE SEQUENCE [LARGE SCALE GENOMIC DNA]</scope>
    <source>
        <strain evidence="3 4">DSM 12555</strain>
    </source>
</reference>
<proteinExistence type="predicted"/>
<protein>
    <submittedName>
        <fullName evidence="3">Restriction endonuclease</fullName>
    </submittedName>
</protein>
<gene>
    <name evidence="3" type="ORF">SAMN02745134_00831</name>
</gene>
<dbReference type="Pfam" id="PF04471">
    <property type="entry name" value="Mrr_cat"/>
    <property type="match status" value="1"/>
</dbReference>
<evidence type="ECO:0000259" key="2">
    <source>
        <dbReference type="Pfam" id="PF04471"/>
    </source>
</evidence>
<dbReference type="EMBL" id="FWXH01000002">
    <property type="protein sequence ID" value="SMC19436.1"/>
    <property type="molecule type" value="Genomic_DNA"/>
</dbReference>
<dbReference type="GO" id="GO:0009307">
    <property type="term" value="P:DNA restriction-modification system"/>
    <property type="evidence" value="ECO:0007669"/>
    <property type="project" value="InterPro"/>
</dbReference>
<evidence type="ECO:0000256" key="1">
    <source>
        <dbReference type="SAM" id="Phobius"/>
    </source>
</evidence>
<sequence>MNMASNINYEYLFMGIFIVGLLNIIYIYYDTKKTRIKVNRNIIIDKKVNLTLDDIKKMNGREFEIWCAKLLTQLGYKVKITQQTNDEGKDLIVDKSIYVECKCWDEDGKNIGREILQKLIGAMVADGGKINKGICVTTSGFNKNAIEYKDKINKNTNIELKLYDLYDIECILKDLEESKTDMSNNKNKLVV</sequence>
<feature type="transmembrane region" description="Helical" evidence="1">
    <location>
        <begin position="12"/>
        <end position="29"/>
    </location>
</feature>